<sequence>MKEKNELLLLEKKKYNLPSFISDKEKRLLKNNVPIQHIIGFVDYTDVKIKVNKNVLIPRYETDELIYLIAKDIKKDDIDILDLCTGSGFIGLSLKRKKPKAKILMTDISQKALKIARYNRKINFKFDKNLSIKKSNLFENVKGTFDLIVSNPPYLSKDDSTVDASVIEHEPKIALYAKNKGWQIYEEILSQYNKFLKPNGTLYLEINPYHYEKWTKIKNVEIIEDINGKPRFIKIVKRI</sequence>
<evidence type="ECO:0000256" key="1">
    <source>
        <dbReference type="ARBA" id="ARBA00012771"/>
    </source>
</evidence>
<comment type="catalytic activity">
    <reaction evidence="5">
        <text>L-glutaminyl-[peptide chain release factor] + S-adenosyl-L-methionine = N(5)-methyl-L-glutaminyl-[peptide chain release factor] + S-adenosyl-L-homocysteine + H(+)</text>
        <dbReference type="Rhea" id="RHEA:42896"/>
        <dbReference type="Rhea" id="RHEA-COMP:10271"/>
        <dbReference type="Rhea" id="RHEA-COMP:10272"/>
        <dbReference type="ChEBI" id="CHEBI:15378"/>
        <dbReference type="ChEBI" id="CHEBI:30011"/>
        <dbReference type="ChEBI" id="CHEBI:57856"/>
        <dbReference type="ChEBI" id="CHEBI:59789"/>
        <dbReference type="ChEBI" id="CHEBI:61891"/>
        <dbReference type="EC" id="2.1.1.297"/>
    </reaction>
</comment>
<name>F9UJ65_9BACT</name>
<dbReference type="InterPro" id="IPR019874">
    <property type="entry name" value="RF_methyltr_PrmC"/>
</dbReference>
<dbReference type="AlphaFoldDB" id="F9UJ65"/>
<keyword evidence="8" id="KW-1185">Reference proteome</keyword>
<dbReference type="PROSITE" id="PS00092">
    <property type="entry name" value="N6_MTASE"/>
    <property type="match status" value="1"/>
</dbReference>
<dbReference type="Gene3D" id="3.40.50.150">
    <property type="entry name" value="Vaccinia Virus protein VP39"/>
    <property type="match status" value="1"/>
</dbReference>
<dbReference type="STRING" id="1037410.MCSF7_02614"/>
<evidence type="ECO:0000256" key="5">
    <source>
        <dbReference type="ARBA" id="ARBA00048391"/>
    </source>
</evidence>
<keyword evidence="2 7" id="KW-0489">Methyltransferase</keyword>
<dbReference type="InterPro" id="IPR002052">
    <property type="entry name" value="DNA_methylase_N6_adenine_CS"/>
</dbReference>
<comment type="caution">
    <text evidence="7">The sequence shown here is derived from an EMBL/GenBank/DDBJ whole genome shotgun (WGS) entry which is preliminary data.</text>
</comment>
<dbReference type="RefSeq" id="WP_006608331.1">
    <property type="nucleotide sequence ID" value="NZ_AFXA01000002.1"/>
</dbReference>
<dbReference type="EMBL" id="AFXA01000002">
    <property type="protein sequence ID" value="EGV00561.1"/>
    <property type="molecule type" value="Genomic_DNA"/>
</dbReference>
<dbReference type="NCBIfam" id="TIGR00536">
    <property type="entry name" value="hemK_fam"/>
    <property type="match status" value="1"/>
</dbReference>
<dbReference type="EC" id="2.1.1.297" evidence="1"/>
<dbReference type="Pfam" id="PF05175">
    <property type="entry name" value="MTS"/>
    <property type="match status" value="1"/>
</dbReference>
<evidence type="ECO:0000259" key="6">
    <source>
        <dbReference type="Pfam" id="PF05175"/>
    </source>
</evidence>
<dbReference type="InterPro" id="IPR029063">
    <property type="entry name" value="SAM-dependent_MTases_sf"/>
</dbReference>
<dbReference type="NCBIfam" id="TIGR03534">
    <property type="entry name" value="RF_mod_PrmC"/>
    <property type="match status" value="1"/>
</dbReference>
<protein>
    <recommendedName>
        <fullName evidence="1">peptide chain release factor N(5)-glutamine methyltransferase</fullName>
        <ecNumber evidence="1">2.1.1.297</ecNumber>
    </recommendedName>
</protein>
<dbReference type="InterPro" id="IPR004556">
    <property type="entry name" value="HemK-like"/>
</dbReference>
<dbReference type="GO" id="GO:0032259">
    <property type="term" value="P:methylation"/>
    <property type="evidence" value="ECO:0007669"/>
    <property type="project" value="UniProtKB-KW"/>
</dbReference>
<dbReference type="eggNOG" id="COG2890">
    <property type="taxonomic scope" value="Bacteria"/>
</dbReference>
<dbReference type="PANTHER" id="PTHR18895:SF74">
    <property type="entry name" value="MTRF1L RELEASE FACTOR GLUTAMINE METHYLTRANSFERASE"/>
    <property type="match status" value="1"/>
</dbReference>
<gene>
    <name evidence="7" type="ORF">MCSF7_02614</name>
</gene>
<dbReference type="SUPFAM" id="SSF53335">
    <property type="entry name" value="S-adenosyl-L-methionine-dependent methyltransferases"/>
    <property type="match status" value="1"/>
</dbReference>
<dbReference type="InterPro" id="IPR050320">
    <property type="entry name" value="N5-glutamine_MTase"/>
</dbReference>
<keyword evidence="4" id="KW-0949">S-adenosyl-L-methionine</keyword>
<keyword evidence="3 7" id="KW-0808">Transferase</keyword>
<reference evidence="7 8" key="1">
    <citation type="journal article" date="2013" name="Genome Announc.">
        <title>Genome Sequence of Mycoplasma columbinum Strain SF7.</title>
        <authorList>
            <person name="Guo Z."/>
            <person name="Xu X."/>
            <person name="Zheng Q."/>
            <person name="Li T."/>
            <person name="Kuang S."/>
            <person name="Zhang Z."/>
            <person name="Chen Y."/>
            <person name="Lu X."/>
            <person name="Zhou R."/>
            <person name="Bi D."/>
            <person name="Jin H."/>
        </authorList>
    </citation>
    <scope>NUCLEOTIDE SEQUENCE [LARGE SCALE GENOMIC DNA]</scope>
    <source>
        <strain evidence="7 8">SF7</strain>
    </source>
</reference>
<proteinExistence type="predicted"/>
<evidence type="ECO:0000313" key="8">
    <source>
        <dbReference type="Proteomes" id="UP000004978"/>
    </source>
</evidence>
<feature type="domain" description="Methyltransferase small" evidence="6">
    <location>
        <begin position="69"/>
        <end position="162"/>
    </location>
</feature>
<dbReference type="PANTHER" id="PTHR18895">
    <property type="entry name" value="HEMK METHYLTRANSFERASE"/>
    <property type="match status" value="1"/>
</dbReference>
<evidence type="ECO:0000256" key="3">
    <source>
        <dbReference type="ARBA" id="ARBA00022679"/>
    </source>
</evidence>
<dbReference type="CDD" id="cd02440">
    <property type="entry name" value="AdoMet_MTases"/>
    <property type="match status" value="1"/>
</dbReference>
<dbReference type="GO" id="GO:0102559">
    <property type="term" value="F:peptide chain release factor N(5)-glutamine methyltransferase activity"/>
    <property type="evidence" value="ECO:0007669"/>
    <property type="project" value="UniProtKB-EC"/>
</dbReference>
<organism evidence="7 8">
    <name type="scientific">Mycoplasmopsis columbina SF7</name>
    <dbReference type="NCBI Taxonomy" id="1037410"/>
    <lineage>
        <taxon>Bacteria</taxon>
        <taxon>Bacillati</taxon>
        <taxon>Mycoplasmatota</taxon>
        <taxon>Mycoplasmoidales</taxon>
        <taxon>Metamycoplasmataceae</taxon>
        <taxon>Mycoplasmopsis</taxon>
    </lineage>
</organism>
<evidence type="ECO:0000256" key="2">
    <source>
        <dbReference type="ARBA" id="ARBA00022603"/>
    </source>
</evidence>
<dbReference type="GO" id="GO:0003676">
    <property type="term" value="F:nucleic acid binding"/>
    <property type="evidence" value="ECO:0007669"/>
    <property type="project" value="InterPro"/>
</dbReference>
<accession>F9UJ65</accession>
<evidence type="ECO:0000256" key="4">
    <source>
        <dbReference type="ARBA" id="ARBA00022691"/>
    </source>
</evidence>
<dbReference type="InterPro" id="IPR007848">
    <property type="entry name" value="Small_mtfrase_dom"/>
</dbReference>
<dbReference type="Proteomes" id="UP000004978">
    <property type="component" value="Unassembled WGS sequence"/>
</dbReference>
<evidence type="ECO:0000313" key="7">
    <source>
        <dbReference type="EMBL" id="EGV00561.1"/>
    </source>
</evidence>